<gene>
    <name evidence="3" type="ORF">LUCI_2851</name>
</gene>
<dbReference type="PROSITE" id="PS00924">
    <property type="entry name" value="ASP_GLU_RACEMASE_2"/>
    <property type="match status" value="1"/>
</dbReference>
<protein>
    <submittedName>
        <fullName evidence="3">Asp/glu racemase active site 2</fullName>
    </submittedName>
</protein>
<reference evidence="3 4" key="1">
    <citation type="submission" date="2018-06" db="EMBL/GenBank/DDBJ databases">
        <authorList>
            <person name="Strepis N."/>
        </authorList>
    </citation>
    <scope>NUCLEOTIDE SEQUENCE [LARGE SCALE GENOMIC DNA]</scope>
    <source>
        <strain evidence="3">LUCI</strain>
    </source>
</reference>
<dbReference type="InterPro" id="IPR004380">
    <property type="entry name" value="Asp_race"/>
</dbReference>
<accession>A0A498R4G7</accession>
<dbReference type="GO" id="GO:0047661">
    <property type="term" value="F:amino-acid racemase activity"/>
    <property type="evidence" value="ECO:0007669"/>
    <property type="project" value="InterPro"/>
</dbReference>
<organism evidence="3 4">
    <name type="scientific">Lucifera butyrica</name>
    <dbReference type="NCBI Taxonomy" id="1351585"/>
    <lineage>
        <taxon>Bacteria</taxon>
        <taxon>Bacillati</taxon>
        <taxon>Bacillota</taxon>
        <taxon>Negativicutes</taxon>
        <taxon>Veillonellales</taxon>
        <taxon>Veillonellaceae</taxon>
        <taxon>Lucifera</taxon>
    </lineage>
</organism>
<evidence type="ECO:0000256" key="1">
    <source>
        <dbReference type="ARBA" id="ARBA00007847"/>
    </source>
</evidence>
<evidence type="ECO:0000256" key="2">
    <source>
        <dbReference type="ARBA" id="ARBA00023235"/>
    </source>
</evidence>
<name>A0A498R4G7_9FIRM</name>
<dbReference type="PANTHER" id="PTHR21198">
    <property type="entry name" value="GLUTAMATE RACEMASE"/>
    <property type="match status" value="1"/>
</dbReference>
<dbReference type="RefSeq" id="WP_122628514.1">
    <property type="nucleotide sequence ID" value="NZ_UPPP01000076.1"/>
</dbReference>
<dbReference type="OrthoDB" id="9803739at2"/>
<dbReference type="Gene3D" id="3.40.50.1860">
    <property type="match status" value="2"/>
</dbReference>
<dbReference type="SUPFAM" id="SSF53681">
    <property type="entry name" value="Aspartate/glutamate racemase"/>
    <property type="match status" value="2"/>
</dbReference>
<dbReference type="NCBIfam" id="TIGR00035">
    <property type="entry name" value="asp_race"/>
    <property type="match status" value="1"/>
</dbReference>
<sequence>MKTIGLIGGLSWESSAVYYRLINELVRDKLGGAHSAKSIMVSVDFAEFEQLQHRGDWDKLTQLMITAGMRLKNGGADFIVICTNTMHKMADAVERQTGLPLLHIADAAAEEVKKKGLRKVALLGTQFTMEQEFYKGRLAEKHGIEVIIPEQSERELVHAVIYHELVLGKIVESSRKEFVKIIEHLETRGAEGIILGCTEIPLLVSQKDSPIPIFDTTQIHAAAAVEFSLR</sequence>
<dbReference type="EMBL" id="UPPP01000076">
    <property type="protein sequence ID" value="VBB07586.1"/>
    <property type="molecule type" value="Genomic_DNA"/>
</dbReference>
<evidence type="ECO:0000313" key="4">
    <source>
        <dbReference type="Proteomes" id="UP000277811"/>
    </source>
</evidence>
<dbReference type="InterPro" id="IPR033134">
    <property type="entry name" value="Asp/Glu_racemase_AS_2"/>
</dbReference>
<proteinExistence type="inferred from homology"/>
<dbReference type="AlphaFoldDB" id="A0A498R4G7"/>
<comment type="similarity">
    <text evidence="1">Belongs to the aspartate/glutamate racemases family.</text>
</comment>
<dbReference type="InterPro" id="IPR001920">
    <property type="entry name" value="Asp/Glu_race"/>
</dbReference>
<dbReference type="Pfam" id="PF01177">
    <property type="entry name" value="Asp_Glu_race"/>
    <property type="match status" value="1"/>
</dbReference>
<keyword evidence="4" id="KW-1185">Reference proteome</keyword>
<dbReference type="PANTHER" id="PTHR21198:SF7">
    <property type="entry name" value="ASPARTATE-GLUTAMATE RACEMASE FAMILY"/>
    <property type="match status" value="1"/>
</dbReference>
<keyword evidence="2" id="KW-0413">Isomerase</keyword>
<dbReference type="InterPro" id="IPR015942">
    <property type="entry name" value="Asp/Glu/hydantoin_racemase"/>
</dbReference>
<evidence type="ECO:0000313" key="3">
    <source>
        <dbReference type="EMBL" id="VBB07586.1"/>
    </source>
</evidence>
<dbReference type="Proteomes" id="UP000277811">
    <property type="component" value="Unassembled WGS sequence"/>
</dbReference>